<dbReference type="GeneID" id="88172076"/>
<reference evidence="2 3" key="1">
    <citation type="submission" date="2023-10" db="EMBL/GenBank/DDBJ databases">
        <title>Draft Genome Sequence of Candida saopaulonensis from a very Premature Infant with Sepsis.</title>
        <authorList>
            <person name="Ning Y."/>
            <person name="Dai R."/>
            <person name="Xiao M."/>
            <person name="Xu Y."/>
            <person name="Yan Q."/>
            <person name="Zhang L."/>
        </authorList>
    </citation>
    <scope>NUCLEOTIDE SEQUENCE [LARGE SCALE GENOMIC DNA]</scope>
    <source>
        <strain evidence="2 3">19XY460</strain>
    </source>
</reference>
<dbReference type="AlphaFoldDB" id="A0AAX4H5B2"/>
<evidence type="ECO:0008006" key="4">
    <source>
        <dbReference type="Google" id="ProtNLM"/>
    </source>
</evidence>
<dbReference type="KEGG" id="asau:88172076"/>
<feature type="compositionally biased region" description="Polar residues" evidence="1">
    <location>
        <begin position="1"/>
        <end position="10"/>
    </location>
</feature>
<proteinExistence type="predicted"/>
<feature type="region of interest" description="Disordered" evidence="1">
    <location>
        <begin position="1"/>
        <end position="25"/>
    </location>
</feature>
<sequence length="511" mass="58846">MVSSKASTPQAEVDHPAENLRIGTPNERSALSKLTPITLPNDDLVLSLQKQYPKDERWKTFRNDYQYIYVMNWMHQCRGYVRLGGELFDVDLFEIELFNLVYPPPLDDMHLLLHKARLALLSKVNGKKVESLVLFEQLFRLYFGVETPLGGSEDDETLLDNSVLFDDLFIDQKIEILYLLMSEVSLYSDFRDFIERSKISPEMARPLQLFRAVDPQKPSHLEEYVLVFDGTAVYKRVVVAPSLVIPKKRRLCPEDPEEAFGEEAFDAEKITYELVYKSIFDLDAFIEELKVNRNKKKNRLILEVIKKPAAVSNVFEYENRKRRILMSRRKENEMARLLATRKKSSRLEAKVKQRNEEEQERKLRELEDLQYSTSRRSQRNYHILENKLKSDFTAGLSRGERLNLRKGANFGDEELVDFSPSRALTVEIEDPEDANTSHAVPSNDIEVTVPTIQCDALPQNPDFEKTNTNDVKITQDLKSLSAIHDTNNGHSIVTQITPNSTLNGISQDGAN</sequence>
<dbReference type="RefSeq" id="XP_062876148.1">
    <property type="nucleotide sequence ID" value="XM_063020078.1"/>
</dbReference>
<name>A0AAX4H5B2_9ASCO</name>
<dbReference type="Proteomes" id="UP001338582">
    <property type="component" value="Chromosome 1"/>
</dbReference>
<evidence type="ECO:0000256" key="1">
    <source>
        <dbReference type="SAM" id="MobiDB-lite"/>
    </source>
</evidence>
<dbReference type="EMBL" id="CP138894">
    <property type="protein sequence ID" value="WPK23762.1"/>
    <property type="molecule type" value="Genomic_DNA"/>
</dbReference>
<evidence type="ECO:0000313" key="3">
    <source>
        <dbReference type="Proteomes" id="UP001338582"/>
    </source>
</evidence>
<evidence type="ECO:0000313" key="2">
    <source>
        <dbReference type="EMBL" id="WPK23762.1"/>
    </source>
</evidence>
<gene>
    <name evidence="2" type="ORF">PUMCH_001008</name>
</gene>
<protein>
    <recommendedName>
        <fullName evidence="4">ISWI one complex protein 3</fullName>
    </recommendedName>
</protein>
<organism evidence="2 3">
    <name type="scientific">Australozyma saopauloensis</name>
    <dbReference type="NCBI Taxonomy" id="291208"/>
    <lineage>
        <taxon>Eukaryota</taxon>
        <taxon>Fungi</taxon>
        <taxon>Dikarya</taxon>
        <taxon>Ascomycota</taxon>
        <taxon>Saccharomycotina</taxon>
        <taxon>Pichiomycetes</taxon>
        <taxon>Metschnikowiaceae</taxon>
        <taxon>Australozyma</taxon>
    </lineage>
</organism>
<accession>A0AAX4H5B2</accession>
<keyword evidence="3" id="KW-1185">Reference proteome</keyword>